<feature type="domain" description="ABC-2 type transporter transmembrane" evidence="6">
    <location>
        <begin position="64"/>
        <end position="294"/>
    </location>
</feature>
<evidence type="ECO:0000256" key="5">
    <source>
        <dbReference type="SAM" id="Phobius"/>
    </source>
</evidence>
<dbReference type="GO" id="GO:0140359">
    <property type="term" value="F:ABC-type transporter activity"/>
    <property type="evidence" value="ECO:0007669"/>
    <property type="project" value="InterPro"/>
</dbReference>
<evidence type="ECO:0000256" key="4">
    <source>
        <dbReference type="ARBA" id="ARBA00023136"/>
    </source>
</evidence>
<evidence type="ECO:0000259" key="6">
    <source>
        <dbReference type="Pfam" id="PF12698"/>
    </source>
</evidence>
<feature type="transmembrane region" description="Helical" evidence="5">
    <location>
        <begin position="70"/>
        <end position="92"/>
    </location>
</feature>
<keyword evidence="3 5" id="KW-1133">Transmembrane helix</keyword>
<dbReference type="Pfam" id="PF12698">
    <property type="entry name" value="ABC2_membrane_3"/>
    <property type="match status" value="1"/>
</dbReference>
<keyword evidence="8" id="KW-1185">Reference proteome</keyword>
<dbReference type="InterPro" id="IPR051784">
    <property type="entry name" value="Nod_factor_ABC_transporter"/>
</dbReference>
<sequence length="306" mass="33724">MAKIRGLLGLTKRNILVYMNNKGSIFFSMLTPLIILILYLLFLKSTFLSSLEHAATGLEKLILAKDMDQFVNGILLTGIISTALITIPYNALETIVRDREDRVYFDMISTPVKRAEIILSYFLATVVSAFFQTLVVLFCGIGVLLLNGTMYFEISDIIGLVGVIILGTLSSTAIFTLIMMFFKKMGTCSAFMGIISAVSGFIVGAYLPLSEFSKTIQNVCSLIPATGITVLIRNFLTGGVLKHMDESIGGVDGGAFLHAMREKFSFYTQVGSSTWSLNQTCIYIIIVTVAFIAATRIIYPRVYNKR</sequence>
<dbReference type="GO" id="GO:0016020">
    <property type="term" value="C:membrane"/>
    <property type="evidence" value="ECO:0007669"/>
    <property type="project" value="UniProtKB-SubCell"/>
</dbReference>
<name>A0A1I5VGP5_9FIRM</name>
<feature type="transmembrane region" description="Helical" evidence="5">
    <location>
        <begin position="21"/>
        <end position="42"/>
    </location>
</feature>
<dbReference type="InterPro" id="IPR013525">
    <property type="entry name" value="ABC2_TM"/>
</dbReference>
<dbReference type="OrthoDB" id="162334at2"/>
<comment type="subcellular location">
    <subcellularLocation>
        <location evidence="1">Membrane</location>
        <topology evidence="1">Multi-pass membrane protein</topology>
    </subcellularLocation>
</comment>
<dbReference type="PANTHER" id="PTHR43229">
    <property type="entry name" value="NODULATION PROTEIN J"/>
    <property type="match status" value="1"/>
</dbReference>
<feature type="transmembrane region" description="Helical" evidence="5">
    <location>
        <begin position="189"/>
        <end position="209"/>
    </location>
</feature>
<organism evidence="7 8">
    <name type="scientific">Butyrivibrio proteoclasticus</name>
    <dbReference type="NCBI Taxonomy" id="43305"/>
    <lineage>
        <taxon>Bacteria</taxon>
        <taxon>Bacillati</taxon>
        <taxon>Bacillota</taxon>
        <taxon>Clostridia</taxon>
        <taxon>Lachnospirales</taxon>
        <taxon>Lachnospiraceae</taxon>
        <taxon>Butyrivibrio</taxon>
    </lineage>
</organism>
<proteinExistence type="predicted"/>
<dbReference type="AlphaFoldDB" id="A0A1I5VGP5"/>
<evidence type="ECO:0000256" key="2">
    <source>
        <dbReference type="ARBA" id="ARBA00022692"/>
    </source>
</evidence>
<feature type="transmembrane region" description="Helical" evidence="5">
    <location>
        <begin position="157"/>
        <end position="182"/>
    </location>
</feature>
<feature type="transmembrane region" description="Helical" evidence="5">
    <location>
        <begin position="117"/>
        <end position="145"/>
    </location>
</feature>
<gene>
    <name evidence="7" type="ORF">SAMN04487928_11725</name>
</gene>
<keyword evidence="4 5" id="KW-0472">Membrane</keyword>
<dbReference type="Proteomes" id="UP000182624">
    <property type="component" value="Unassembled WGS sequence"/>
</dbReference>
<accession>A0A1I5VGP5</accession>
<dbReference type="EMBL" id="FOXO01000017">
    <property type="protein sequence ID" value="SFQ06527.1"/>
    <property type="molecule type" value="Genomic_DNA"/>
</dbReference>
<reference evidence="8" key="1">
    <citation type="submission" date="2016-10" db="EMBL/GenBank/DDBJ databases">
        <authorList>
            <person name="Varghese N."/>
            <person name="Submissions S."/>
        </authorList>
    </citation>
    <scope>NUCLEOTIDE SEQUENCE [LARGE SCALE GENOMIC DNA]</scope>
    <source>
        <strain evidence="8">P18</strain>
    </source>
</reference>
<dbReference type="PANTHER" id="PTHR43229:SF2">
    <property type="entry name" value="NODULATION PROTEIN J"/>
    <property type="match status" value="1"/>
</dbReference>
<evidence type="ECO:0000313" key="7">
    <source>
        <dbReference type="EMBL" id="SFQ06527.1"/>
    </source>
</evidence>
<evidence type="ECO:0000256" key="3">
    <source>
        <dbReference type="ARBA" id="ARBA00022989"/>
    </source>
</evidence>
<evidence type="ECO:0000313" key="8">
    <source>
        <dbReference type="Proteomes" id="UP000182624"/>
    </source>
</evidence>
<keyword evidence="2 5" id="KW-0812">Transmembrane</keyword>
<dbReference type="RefSeq" id="WP_083413509.1">
    <property type="nucleotide sequence ID" value="NZ_FOXO01000017.1"/>
</dbReference>
<feature type="transmembrane region" description="Helical" evidence="5">
    <location>
        <begin position="282"/>
        <end position="299"/>
    </location>
</feature>
<protein>
    <submittedName>
        <fullName evidence="7">Multidrug/hemolysin transport system permease protein</fullName>
    </submittedName>
</protein>
<evidence type="ECO:0000256" key="1">
    <source>
        <dbReference type="ARBA" id="ARBA00004141"/>
    </source>
</evidence>